<evidence type="ECO:0000313" key="4">
    <source>
        <dbReference type="Proteomes" id="UP000009319"/>
    </source>
</evidence>
<dbReference type="InterPro" id="IPR011006">
    <property type="entry name" value="CheY-like_superfamily"/>
</dbReference>
<proteinExistence type="predicted"/>
<protein>
    <submittedName>
        <fullName evidence="3">Response regulator receiver protein</fullName>
    </submittedName>
</protein>
<gene>
    <name evidence="3" type="ORF">BN77_p10087</name>
</gene>
<dbReference type="Proteomes" id="UP000009319">
    <property type="component" value="Unassembled WGS sequence"/>
</dbReference>
<dbReference type="InterPro" id="IPR001789">
    <property type="entry name" value="Sig_transdc_resp-reg_receiver"/>
</dbReference>
<keyword evidence="1" id="KW-0597">Phosphoprotein</keyword>
<evidence type="ECO:0000313" key="3">
    <source>
        <dbReference type="EMBL" id="CCM78132.1"/>
    </source>
</evidence>
<evidence type="ECO:0000259" key="2">
    <source>
        <dbReference type="PROSITE" id="PS50110"/>
    </source>
</evidence>
<evidence type="ECO:0000256" key="1">
    <source>
        <dbReference type="PROSITE-ProRule" id="PRU00169"/>
    </source>
</evidence>
<dbReference type="PROSITE" id="PS50110">
    <property type="entry name" value="RESPONSE_REGULATORY"/>
    <property type="match status" value="1"/>
</dbReference>
<feature type="modified residue" description="4-aspartylphosphate" evidence="1">
    <location>
        <position position="56"/>
    </location>
</feature>
<sequence>MPPDLRILIVEDEFFIATDLAQTLRDEGYAVAGPVPSVGEALMLIDEGTVAAAVLDIHLNDEHSYPVADHLARLGIPFLFLTSYVEADLPERFKNRPLISKLANVQAVVVVLQAFLT</sequence>
<dbReference type="Gene3D" id="3.40.50.2300">
    <property type="match status" value="1"/>
</dbReference>
<name>K0Q235_9HYPH</name>
<organism evidence="3 4">
    <name type="scientific">Rhizobium mesoamericanum STM3625</name>
    <dbReference type="NCBI Taxonomy" id="1211777"/>
    <lineage>
        <taxon>Bacteria</taxon>
        <taxon>Pseudomonadati</taxon>
        <taxon>Pseudomonadota</taxon>
        <taxon>Alphaproteobacteria</taxon>
        <taxon>Hyphomicrobiales</taxon>
        <taxon>Rhizobiaceae</taxon>
        <taxon>Rhizobium/Agrobacterium group</taxon>
        <taxon>Rhizobium</taxon>
    </lineage>
</organism>
<dbReference type="eggNOG" id="COG0784">
    <property type="taxonomic scope" value="Bacteria"/>
</dbReference>
<comment type="caution">
    <text evidence="3">The sequence shown here is derived from an EMBL/GenBank/DDBJ whole genome shotgun (WGS) entry which is preliminary data.</text>
</comment>
<dbReference type="SMART" id="SM00448">
    <property type="entry name" value="REC"/>
    <property type="match status" value="1"/>
</dbReference>
<dbReference type="GO" id="GO:0000160">
    <property type="term" value="P:phosphorelay signal transduction system"/>
    <property type="evidence" value="ECO:0007669"/>
    <property type="project" value="InterPro"/>
</dbReference>
<feature type="domain" description="Response regulatory" evidence="2">
    <location>
        <begin position="6"/>
        <end position="116"/>
    </location>
</feature>
<dbReference type="EMBL" id="CANI01000035">
    <property type="protein sequence ID" value="CCM78132.1"/>
    <property type="molecule type" value="Genomic_DNA"/>
</dbReference>
<dbReference type="SUPFAM" id="SSF52172">
    <property type="entry name" value="CheY-like"/>
    <property type="match status" value="1"/>
</dbReference>
<dbReference type="STRING" id="1211777.BN77_p10087"/>
<dbReference type="HOGENOM" id="CLU_000445_69_11_5"/>
<keyword evidence="4" id="KW-1185">Reference proteome</keyword>
<dbReference type="AlphaFoldDB" id="K0Q235"/>
<dbReference type="Pfam" id="PF00072">
    <property type="entry name" value="Response_reg"/>
    <property type="match status" value="1"/>
</dbReference>
<reference evidence="3 4" key="1">
    <citation type="journal article" date="2013" name="Genome Announc.">
        <title>Draft Genome Sequence of Rhizobium mesoamericanum STM3625, a Nitrogen-Fixing Symbiont of Mimosa pudica Isolated in French Guiana (South America).</title>
        <authorList>
            <person name="Moulin L."/>
            <person name="Mornico D."/>
            <person name="Melkonian R."/>
            <person name="Klonowska A."/>
        </authorList>
    </citation>
    <scope>NUCLEOTIDE SEQUENCE [LARGE SCALE GENOMIC DNA]</scope>
    <source>
        <strain evidence="3 4">STM3625</strain>
    </source>
</reference>
<accession>K0Q235</accession>